<gene>
    <name evidence="1" type="ORF">VP01_1076g2</name>
</gene>
<dbReference type="VEuPathDB" id="FungiDB:VP01_1076g2"/>
<sequence length="208" mass="22985">MLLKLASLNGTVAATHTGSIRMLSTHSLTRLDNVLYCPDICETLISLWQLLDNGFKVFFDKGAMLITDERSDKLFFSSQKSCFPFHACCNEVVWRLAVIASVAQSVGACISSSYQGLSVMVCSKLQHQVMGSFLLEIPSKEKGDLVVTDVLGPVDPADIFGNQYILTLRDHATTFLYCFLLKSRVEVETKLQHALTIIKTQSGAPKFL</sequence>
<reference evidence="1 2" key="1">
    <citation type="submission" date="2015-08" db="EMBL/GenBank/DDBJ databases">
        <title>Next Generation Sequencing and Analysis of the Genome of Puccinia sorghi L Schw, the Causal Agent of Maize Common Rust.</title>
        <authorList>
            <person name="Rochi L."/>
            <person name="Burguener G."/>
            <person name="Darino M."/>
            <person name="Turjanski A."/>
            <person name="Kreff E."/>
            <person name="Dieguez M.J."/>
            <person name="Sacco F."/>
        </authorList>
    </citation>
    <scope>NUCLEOTIDE SEQUENCE [LARGE SCALE GENOMIC DNA]</scope>
    <source>
        <strain evidence="1 2">RO10H11247</strain>
    </source>
</reference>
<proteinExistence type="predicted"/>
<dbReference type="AlphaFoldDB" id="A0A0L6VTH4"/>
<evidence type="ECO:0000313" key="2">
    <source>
        <dbReference type="Proteomes" id="UP000037035"/>
    </source>
</evidence>
<comment type="caution">
    <text evidence="1">The sequence shown here is derived from an EMBL/GenBank/DDBJ whole genome shotgun (WGS) entry which is preliminary data.</text>
</comment>
<accession>A0A0L6VTH4</accession>
<name>A0A0L6VTH4_9BASI</name>
<protein>
    <submittedName>
        <fullName evidence="1">Uncharacterized protein</fullName>
    </submittedName>
</protein>
<organism evidence="1 2">
    <name type="scientific">Puccinia sorghi</name>
    <dbReference type="NCBI Taxonomy" id="27349"/>
    <lineage>
        <taxon>Eukaryota</taxon>
        <taxon>Fungi</taxon>
        <taxon>Dikarya</taxon>
        <taxon>Basidiomycota</taxon>
        <taxon>Pucciniomycotina</taxon>
        <taxon>Pucciniomycetes</taxon>
        <taxon>Pucciniales</taxon>
        <taxon>Pucciniaceae</taxon>
        <taxon>Puccinia</taxon>
    </lineage>
</organism>
<dbReference type="Proteomes" id="UP000037035">
    <property type="component" value="Unassembled WGS sequence"/>
</dbReference>
<evidence type="ECO:0000313" key="1">
    <source>
        <dbReference type="EMBL" id="KNZ64009.1"/>
    </source>
</evidence>
<dbReference type="EMBL" id="LAVV01000854">
    <property type="protein sequence ID" value="KNZ64009.1"/>
    <property type="molecule type" value="Genomic_DNA"/>
</dbReference>
<dbReference type="OrthoDB" id="7691805at2759"/>
<keyword evidence="2" id="KW-1185">Reference proteome</keyword>